<reference evidence="3 4" key="1">
    <citation type="submission" date="2018-05" db="EMBL/GenBank/DDBJ databases">
        <title>Leucothrix arctica sp. nov., isolated from Arctic seawater.</title>
        <authorList>
            <person name="Choi A."/>
            <person name="Baek K."/>
        </authorList>
    </citation>
    <scope>NUCLEOTIDE SEQUENCE [LARGE SCALE GENOMIC DNA]</scope>
    <source>
        <strain evidence="3 4">JCM 18388</strain>
    </source>
</reference>
<comment type="caution">
    <text evidence="3">The sequence shown here is derived from an EMBL/GenBank/DDBJ whole genome shotgun (WGS) entry which is preliminary data.</text>
</comment>
<evidence type="ECO:0000313" key="3">
    <source>
        <dbReference type="EMBL" id="PWQ96095.1"/>
    </source>
</evidence>
<dbReference type="PANTHER" id="PTHR38432">
    <property type="entry name" value="TELA-LIKE PROTEIN SAOUHSC_01408"/>
    <property type="match status" value="1"/>
</dbReference>
<dbReference type="OrthoDB" id="9768858at2"/>
<dbReference type="AlphaFoldDB" id="A0A317CBM6"/>
<sequence length="402" mass="44690">MSDTPANTVTTATQTSTNVAIIPGTEIVPAKPINQEIVAYTQAPAEDKQELDAIIQEIDTNDRSSIVFFGSKAQEQMSSISENMLEGVRNKDLGGASASLNDMIVAIKGFDVDELNPTREQGFFERIFGALFGKAKPVVAFLSKYDDVRKQINDITDHMESHKTQLLTDIISLDKLYDANLDYFHKLELYIAAGEEKLRMLNENEIPAMEQAAEVDAENMLAAQALRDIRSARDDLDRRIHDLRLTRQVAMQSLPSIRLVQENDKTLINKINSTLINTVPLWKNQLAQAVTIFRMSDAAETVKKATDLTNDLLESNATNLRTANVEVRKQMERGVFDIESVRKANQELIGTINDSLEIAEEGRAKRASAATELQHLESELRTALMSAKARKEELDAAPSKAS</sequence>
<dbReference type="InterPro" id="IPR008863">
    <property type="entry name" value="Toxic_anion-R_TelA"/>
</dbReference>
<dbReference type="Pfam" id="PF05816">
    <property type="entry name" value="TelA"/>
    <property type="match status" value="1"/>
</dbReference>
<dbReference type="PIRSF" id="PIRSF026508">
    <property type="entry name" value="TelA"/>
    <property type="match status" value="1"/>
</dbReference>
<evidence type="ECO:0000256" key="1">
    <source>
        <dbReference type="ARBA" id="ARBA00005541"/>
    </source>
</evidence>
<comment type="similarity">
    <text evidence="1 2">Belongs to the TelA family.</text>
</comment>
<organism evidence="3 4">
    <name type="scientific">Leucothrix pacifica</name>
    <dbReference type="NCBI Taxonomy" id="1247513"/>
    <lineage>
        <taxon>Bacteria</taxon>
        <taxon>Pseudomonadati</taxon>
        <taxon>Pseudomonadota</taxon>
        <taxon>Gammaproteobacteria</taxon>
        <taxon>Thiotrichales</taxon>
        <taxon>Thiotrichaceae</taxon>
        <taxon>Leucothrix</taxon>
    </lineage>
</organism>
<dbReference type="PANTHER" id="PTHR38432:SF1">
    <property type="entry name" value="TELA-LIKE PROTEIN SAOUHSC_01408"/>
    <property type="match status" value="1"/>
</dbReference>
<proteinExistence type="inferred from homology"/>
<dbReference type="RefSeq" id="WP_109838218.1">
    <property type="nucleotide sequence ID" value="NZ_QGKM01000039.1"/>
</dbReference>
<protein>
    <submittedName>
        <fullName evidence="3">Toxic anion resistance protein</fullName>
    </submittedName>
</protein>
<dbReference type="EMBL" id="QGKM01000039">
    <property type="protein sequence ID" value="PWQ96095.1"/>
    <property type="molecule type" value="Genomic_DNA"/>
</dbReference>
<evidence type="ECO:0000256" key="2">
    <source>
        <dbReference type="PIRNR" id="PIRNR026508"/>
    </source>
</evidence>
<accession>A0A317CBM6</accession>
<evidence type="ECO:0000313" key="4">
    <source>
        <dbReference type="Proteomes" id="UP000245539"/>
    </source>
</evidence>
<keyword evidence="4" id="KW-1185">Reference proteome</keyword>
<name>A0A317CBM6_9GAMM</name>
<dbReference type="Proteomes" id="UP000245539">
    <property type="component" value="Unassembled WGS sequence"/>
</dbReference>
<gene>
    <name evidence="3" type="ORF">DKW60_13670</name>
</gene>